<feature type="compositionally biased region" description="Polar residues" evidence="2">
    <location>
        <begin position="1314"/>
        <end position="1348"/>
    </location>
</feature>
<dbReference type="InterPro" id="IPR035899">
    <property type="entry name" value="DBL_dom_sf"/>
</dbReference>
<dbReference type="SUPFAM" id="SSF48065">
    <property type="entry name" value="DBL homology domain (DH-domain)"/>
    <property type="match status" value="1"/>
</dbReference>
<feature type="coiled-coil region" evidence="1">
    <location>
        <begin position="1394"/>
        <end position="1450"/>
    </location>
</feature>
<dbReference type="SMART" id="SM00325">
    <property type="entry name" value="RhoGEF"/>
    <property type="match status" value="1"/>
</dbReference>
<dbReference type="InterPro" id="IPR051092">
    <property type="entry name" value="FYVE_RhoGEF_PH"/>
</dbReference>
<proteinExistence type="predicted"/>
<protein>
    <recommendedName>
        <fullName evidence="3">DH domain-containing protein</fullName>
    </recommendedName>
</protein>
<feature type="compositionally biased region" description="Low complexity" evidence="2">
    <location>
        <begin position="1244"/>
        <end position="1262"/>
    </location>
</feature>
<dbReference type="GO" id="GO:0005085">
    <property type="term" value="F:guanyl-nucleotide exchange factor activity"/>
    <property type="evidence" value="ECO:0007669"/>
    <property type="project" value="InterPro"/>
</dbReference>
<dbReference type="Gene3D" id="1.20.900.10">
    <property type="entry name" value="Dbl homology (DH) domain"/>
    <property type="match status" value="1"/>
</dbReference>
<evidence type="ECO:0000256" key="2">
    <source>
        <dbReference type="SAM" id="MobiDB-lite"/>
    </source>
</evidence>
<keyword evidence="5" id="KW-1185">Reference proteome</keyword>
<evidence type="ECO:0000313" key="4">
    <source>
        <dbReference type="EMBL" id="KAK0620233.1"/>
    </source>
</evidence>
<feature type="region of interest" description="Disordered" evidence="2">
    <location>
        <begin position="1104"/>
        <end position="1193"/>
    </location>
</feature>
<dbReference type="Proteomes" id="UP001175000">
    <property type="component" value="Unassembled WGS sequence"/>
</dbReference>
<feature type="region of interest" description="Disordered" evidence="2">
    <location>
        <begin position="1238"/>
        <end position="1348"/>
    </location>
</feature>
<dbReference type="Pfam" id="PF00621">
    <property type="entry name" value="RhoGEF"/>
    <property type="match status" value="1"/>
</dbReference>
<evidence type="ECO:0000313" key="5">
    <source>
        <dbReference type="Proteomes" id="UP001175000"/>
    </source>
</evidence>
<feature type="coiled-coil region" evidence="1">
    <location>
        <begin position="1477"/>
        <end position="1511"/>
    </location>
</feature>
<organism evidence="4 5">
    <name type="scientific">Immersiella caudata</name>
    <dbReference type="NCBI Taxonomy" id="314043"/>
    <lineage>
        <taxon>Eukaryota</taxon>
        <taxon>Fungi</taxon>
        <taxon>Dikarya</taxon>
        <taxon>Ascomycota</taxon>
        <taxon>Pezizomycotina</taxon>
        <taxon>Sordariomycetes</taxon>
        <taxon>Sordariomycetidae</taxon>
        <taxon>Sordariales</taxon>
        <taxon>Lasiosphaeriaceae</taxon>
        <taxon>Immersiella</taxon>
    </lineage>
</organism>
<comment type="caution">
    <text evidence="4">The sequence shown here is derived from an EMBL/GenBank/DDBJ whole genome shotgun (WGS) entry which is preliminary data.</text>
</comment>
<feature type="domain" description="DH" evidence="3">
    <location>
        <begin position="249"/>
        <end position="461"/>
    </location>
</feature>
<gene>
    <name evidence="4" type="ORF">B0T14DRAFT_496808</name>
</gene>
<dbReference type="PANTHER" id="PTHR12673">
    <property type="entry name" value="FACIOGENITAL DYSPLASIA PROTEIN"/>
    <property type="match status" value="1"/>
</dbReference>
<dbReference type="GO" id="GO:0005737">
    <property type="term" value="C:cytoplasm"/>
    <property type="evidence" value="ECO:0007669"/>
    <property type="project" value="TreeGrafter"/>
</dbReference>
<evidence type="ECO:0000259" key="3">
    <source>
        <dbReference type="PROSITE" id="PS50010"/>
    </source>
</evidence>
<dbReference type="InterPro" id="IPR057454">
    <property type="entry name" value="Bud3_C"/>
</dbReference>
<sequence>MVRVTEELALSPEHLNLFYASDPLLGHLPVLIFHGPSTTANYTLNSSRVQIHVYSPAGFQSFPRITISPNSPFYGVVDHLPREFQGDEICRALAFGLYKYFSELPELVKNHLKNQYPTTRARRPGSAPALFSEQHAADLAKSAVQAENTADVIHVLESALQTQHINNVDIDLVLPSGSIMPLQPTDLEQVPEDEDDILDPTLRQYTGYTPLVKLFGEPVFLPTSKLRRAPSRPTSLNRSKSFTKNQKVELRMKLGELVDTEERYVHKLNELVKHIADDFRQSARSRSAGSISPTEEEIEKLFPRSADRILQLNTAFMQEIRKVMDDTEDEAMRDIELPFPAPRLGSTKVKDPSGTLAMARIFLEWFPKFTDCYQDYIRASNTFPQLLNSFLEKQSSFRQRVAQTGEQTIRSLLIEPVQRLPRYSLFIDQIVTCLPITHPALQLLLRARDIITNICSMDDPIPDKPHVTNRLRAMVECWPMDLEPQGRLLLAVDFVELAAPYVTNSKLPSHQERAGILLLFSDCIVILQKKSSSGPTGRDFLREVDKPSPAGLLASLTNGAGGQSNLDFAFTGWHNLADVRFTESSDGRVVWMASTQEMKGAHSGEYFTSKAMTSRCFVLQESYEGKASRWSEDIVKARIEGRFSEREREDPTWTLRSVKLTDNNFGLHAAVFQEAAEQLIEGRKEPAPIRIVLDNDKGTKSAPVGHYGVEVVIEIRTGDMKRISMNTLGLNGKKYADDIALEDFIPTVSRRIIQLLSHQFGVSNMRLVPALVSYYTKILRGLNITSKVEKNSKSFLASSPVKMISNFLAGNSSTTSFNASTTDTSTLNGGSKAQRTPLANAFPLQPSTSQKDLTVISGSIRGKDGLRAGEEDRPENPLVRLEQTFTGYVANLQARKGYFIGRTLLNRSFADELSVNDLYNRLIEFPFDLDSSAELGTEVIFAAFEKFVRMAWRDQIGPIMTMQALDALQARAARRVPGDFGDFINYLFSDMAPQNRRAFTALIKLLADLLDGCGNDGDRGALTLAFVELLVDDGSAPNYINLLDRLVEDCDRIFDDGGFAASLNLKGSAYDSLNASSRSHKSASGSMTSNTSSLRRKFGFDSLLRQNSKNDTERPSMWRSLSKHGRHGSAEAGSLSKASVNRSRSVDLGLQGLPGPNKLRRPGSRDRPPIAGAFDDMQSRPTSSHRLETIGEPEIEVAEAKSLKKKRRSSLSDLKSLMAAASLEDPPLMPLRINKQQTNEKFNSAPRAPSPSKIPISPGSLPQGLRTSRQKENVQDIFQKPPVLSPEVEKVLPGRKHSKTLSSTQIPTLRPSRLPTNPNESPTRPSTSPGKASSTAASSQKLRLQSPQKLRERLQVEKQAVDEVDASLKTELSRIAEDMARVNSALPRSATTDLHKLSESVKALEERVPQAMRELQERQAEVQRDVDAALKASETKVKAIDQLYKEATAENELLYEKFNSELGKIVKALKGKGREDKEEIMAKMRENSEEVARVKKENARLRREIVSLRTLLKGGTANGVVE</sequence>
<dbReference type="PROSITE" id="PS50010">
    <property type="entry name" value="DH_2"/>
    <property type="match status" value="1"/>
</dbReference>
<dbReference type="CDD" id="cd00160">
    <property type="entry name" value="RhoGEF"/>
    <property type="match status" value="1"/>
</dbReference>
<name>A0AA39WRF8_9PEZI</name>
<dbReference type="PANTHER" id="PTHR12673:SF261">
    <property type="entry name" value="BUD3"/>
    <property type="match status" value="1"/>
</dbReference>
<dbReference type="Pfam" id="PF25351">
    <property type="entry name" value="PH_BUD3_C"/>
    <property type="match status" value="1"/>
</dbReference>
<evidence type="ECO:0000256" key="1">
    <source>
        <dbReference type="SAM" id="Coils"/>
    </source>
</evidence>
<dbReference type="EMBL" id="JAULSU010000004">
    <property type="protein sequence ID" value="KAK0620233.1"/>
    <property type="molecule type" value="Genomic_DNA"/>
</dbReference>
<reference evidence="4" key="1">
    <citation type="submission" date="2023-06" db="EMBL/GenBank/DDBJ databases">
        <title>Genome-scale phylogeny and comparative genomics of the fungal order Sordariales.</title>
        <authorList>
            <consortium name="Lawrence Berkeley National Laboratory"/>
            <person name="Hensen N."/>
            <person name="Bonometti L."/>
            <person name="Westerberg I."/>
            <person name="Brannstrom I.O."/>
            <person name="Guillou S."/>
            <person name="Cros-Aarteil S."/>
            <person name="Calhoun S."/>
            <person name="Haridas S."/>
            <person name="Kuo A."/>
            <person name="Mondo S."/>
            <person name="Pangilinan J."/>
            <person name="Riley R."/>
            <person name="Labutti K."/>
            <person name="Andreopoulos B."/>
            <person name="Lipzen A."/>
            <person name="Chen C."/>
            <person name="Yanf M."/>
            <person name="Daum C."/>
            <person name="Ng V."/>
            <person name="Clum A."/>
            <person name="Steindorff A."/>
            <person name="Ohm R."/>
            <person name="Martin F."/>
            <person name="Silar P."/>
            <person name="Natvig D."/>
            <person name="Lalanne C."/>
            <person name="Gautier V."/>
            <person name="Ament-Velasquez S.L."/>
            <person name="Kruys A."/>
            <person name="Hutchinson M.I."/>
            <person name="Powell A.J."/>
            <person name="Barry K."/>
            <person name="Miller A.N."/>
            <person name="Grigoriev I.V."/>
            <person name="Debuchy R."/>
            <person name="Gladieux P."/>
            <person name="Thoren M.H."/>
            <person name="Johannesson H."/>
        </authorList>
    </citation>
    <scope>NUCLEOTIDE SEQUENCE</scope>
    <source>
        <strain evidence="4">CBS 606.72</strain>
    </source>
</reference>
<keyword evidence="1" id="KW-0175">Coiled coil</keyword>
<dbReference type="InterPro" id="IPR000219">
    <property type="entry name" value="DH_dom"/>
</dbReference>
<accession>A0AA39WRF8</accession>